<sequence length="57" mass="6207">MPEPEIVPWPRGQVEDGARVADDQRADPLLHRPRDNGLRGFVLDLADSAAVAAFVQA</sequence>
<dbReference type="RefSeq" id="WP_223094069.1">
    <property type="nucleotide sequence ID" value="NZ_CP061913.1"/>
</dbReference>
<name>A0ABV5MIZ9_9ACTN</name>
<comment type="caution">
    <text evidence="1">The sequence shown here is derived from an EMBL/GenBank/DDBJ whole genome shotgun (WGS) entry which is preliminary data.</text>
</comment>
<dbReference type="EMBL" id="JBHMCA010000060">
    <property type="protein sequence ID" value="MFB9448794.1"/>
    <property type="molecule type" value="Genomic_DNA"/>
</dbReference>
<proteinExistence type="predicted"/>
<organism evidence="1 2">
    <name type="scientific">Dactylosporangium vinaceum</name>
    <dbReference type="NCBI Taxonomy" id="53362"/>
    <lineage>
        <taxon>Bacteria</taxon>
        <taxon>Bacillati</taxon>
        <taxon>Actinomycetota</taxon>
        <taxon>Actinomycetes</taxon>
        <taxon>Micromonosporales</taxon>
        <taxon>Micromonosporaceae</taxon>
        <taxon>Dactylosporangium</taxon>
    </lineage>
</organism>
<protein>
    <submittedName>
        <fullName evidence="1">Uncharacterized protein</fullName>
    </submittedName>
</protein>
<accession>A0ABV5MIZ9</accession>
<evidence type="ECO:0000313" key="2">
    <source>
        <dbReference type="Proteomes" id="UP001589608"/>
    </source>
</evidence>
<dbReference type="Proteomes" id="UP001589608">
    <property type="component" value="Unassembled WGS sequence"/>
</dbReference>
<reference evidence="1 2" key="1">
    <citation type="submission" date="2024-09" db="EMBL/GenBank/DDBJ databases">
        <authorList>
            <person name="Sun Q."/>
            <person name="Mori K."/>
        </authorList>
    </citation>
    <scope>NUCLEOTIDE SEQUENCE [LARGE SCALE GENOMIC DNA]</scope>
    <source>
        <strain evidence="1 2">JCM 3307</strain>
    </source>
</reference>
<gene>
    <name evidence="1" type="ORF">ACFFTR_37395</name>
</gene>
<evidence type="ECO:0000313" key="1">
    <source>
        <dbReference type="EMBL" id="MFB9448794.1"/>
    </source>
</evidence>
<keyword evidence="2" id="KW-1185">Reference proteome</keyword>